<dbReference type="InterPro" id="IPR001736">
    <property type="entry name" value="PLipase_D/transphosphatidylase"/>
</dbReference>
<reference evidence="15 16" key="1">
    <citation type="submission" date="2023-02" db="EMBL/GenBank/DDBJ databases">
        <title>Oceanobacillus kimchii IFOP_LL358 isolated form Alexandrium catenella lab strain.</title>
        <authorList>
            <person name="Gajardo G."/>
            <person name="Ueki S."/>
            <person name="Maruyama F."/>
        </authorList>
    </citation>
    <scope>NUCLEOTIDE SEQUENCE [LARGE SCALE GENOMIC DNA]</scope>
    <source>
        <strain evidence="15 16">IFOP_LL358</strain>
    </source>
</reference>
<dbReference type="SMART" id="SM00155">
    <property type="entry name" value="PLDc"/>
    <property type="match status" value="2"/>
</dbReference>
<evidence type="ECO:0000256" key="5">
    <source>
        <dbReference type="ARBA" id="ARBA00022692"/>
    </source>
</evidence>
<dbReference type="RefSeq" id="WP_017798264.1">
    <property type="nucleotide sequence ID" value="NZ_BSKO01000001.1"/>
</dbReference>
<comment type="subcellular location">
    <subcellularLocation>
        <location evidence="1 12">Cell membrane</location>
        <topology evidence="1 12">Multi-pass membrane protein</topology>
    </subcellularLocation>
</comment>
<dbReference type="PANTHER" id="PTHR21248:SF22">
    <property type="entry name" value="PHOSPHOLIPASE D"/>
    <property type="match status" value="1"/>
</dbReference>
<keyword evidence="5 12" id="KW-0812">Transmembrane</keyword>
<feature type="transmembrane region" description="Helical" evidence="12">
    <location>
        <begin position="35"/>
        <end position="54"/>
    </location>
</feature>
<evidence type="ECO:0000256" key="2">
    <source>
        <dbReference type="ARBA" id="ARBA00022475"/>
    </source>
</evidence>
<keyword evidence="4 12" id="KW-0808">Transferase</keyword>
<proteinExistence type="inferred from homology"/>
<dbReference type="Pfam" id="PF13091">
    <property type="entry name" value="PLDc_2"/>
    <property type="match status" value="2"/>
</dbReference>
<feature type="active site" evidence="12">
    <location>
        <position position="397"/>
    </location>
</feature>
<evidence type="ECO:0000256" key="11">
    <source>
        <dbReference type="ARBA" id="ARBA00023264"/>
    </source>
</evidence>
<sequence>MGITSLLLGLTFILNIALAISIIFLERKDPTSSWAWVMVLLFIPILGFFLYLIFGKPISNRKIFSWDKKSRLGVKTTVQSQLRLLEENQFEFNQPDLIEHKDLVYLHLKNDEAIYTQNNGVDIFTDGQSKFDALLEDIENAKKHVHIQYYIMRSDGLGNRLADMLIKKVNEGVEVRVLYDDMGSRSLKSSYIKRLKKAGVMVEAFFPSRFIVNFKINYRNHRKLAIIDGYIGYLGGFNVGDEYLGINKKFGYWRDTHLRVIGDAVQSMQTRFILDWNQASRDNISYNESYYETLSAGNVGMQIVTSGPDSEYEQIKNGYIKMIMEANEYIYIQTPYFIPDESLRDALKIAVLSGVHVKIMIPNKPDHPFVYWATLSYCGDLIQAGAEIFIYQNGFLHAKTIIVDGRIASVGTANIDVRSFRLNFEVNAFLYDSEVVDRLLNKFDTDLEKSTQMTMKLYEQRSIGIRFKESISRLISPVL</sequence>
<dbReference type="EMBL" id="BSKO01000001">
    <property type="protein sequence ID" value="GLO67731.1"/>
    <property type="molecule type" value="Genomic_DNA"/>
</dbReference>
<feature type="active site" evidence="12">
    <location>
        <position position="404"/>
    </location>
</feature>
<keyword evidence="16" id="KW-1185">Reference proteome</keyword>
<dbReference type="InterPro" id="IPR027379">
    <property type="entry name" value="CLS_N"/>
</dbReference>
<keyword evidence="8 12" id="KW-0443">Lipid metabolism</keyword>
<feature type="active site" evidence="12">
    <location>
        <position position="223"/>
    </location>
</feature>
<dbReference type="CDD" id="cd09112">
    <property type="entry name" value="PLDc_CLS_2"/>
    <property type="match status" value="1"/>
</dbReference>
<evidence type="ECO:0000256" key="1">
    <source>
        <dbReference type="ARBA" id="ARBA00004651"/>
    </source>
</evidence>
<dbReference type="EC" id="2.7.8.-" evidence="12 13"/>
<keyword evidence="6" id="KW-0677">Repeat</keyword>
<comment type="function">
    <text evidence="12">Catalyzes the reversible phosphatidyl group transfer from one phosphatidylglycerol molecule to another to form cardiolipin (CL) (diphosphatidylglycerol) and glycerol.</text>
</comment>
<evidence type="ECO:0000256" key="13">
    <source>
        <dbReference type="NCBIfam" id="TIGR04265"/>
    </source>
</evidence>
<evidence type="ECO:0000313" key="15">
    <source>
        <dbReference type="EMBL" id="GLO67731.1"/>
    </source>
</evidence>
<evidence type="ECO:0000256" key="10">
    <source>
        <dbReference type="ARBA" id="ARBA00023209"/>
    </source>
</evidence>
<organism evidence="15 16">
    <name type="scientific">Oceanobacillus kimchii</name>
    <dbReference type="NCBI Taxonomy" id="746691"/>
    <lineage>
        <taxon>Bacteria</taxon>
        <taxon>Bacillati</taxon>
        <taxon>Bacillota</taxon>
        <taxon>Bacilli</taxon>
        <taxon>Bacillales</taxon>
        <taxon>Bacillaceae</taxon>
        <taxon>Oceanobacillus</taxon>
    </lineage>
</organism>
<evidence type="ECO:0000256" key="3">
    <source>
        <dbReference type="ARBA" id="ARBA00022516"/>
    </source>
</evidence>
<comment type="catalytic activity">
    <reaction evidence="12">
        <text>2 a 1,2-diacyl-sn-glycero-3-phospho-(1'-sn-glycerol) = a cardiolipin + glycerol</text>
        <dbReference type="Rhea" id="RHEA:31451"/>
        <dbReference type="ChEBI" id="CHEBI:17754"/>
        <dbReference type="ChEBI" id="CHEBI:62237"/>
        <dbReference type="ChEBI" id="CHEBI:64716"/>
    </reaction>
</comment>
<dbReference type="SUPFAM" id="SSF56024">
    <property type="entry name" value="Phospholipase D/nuclease"/>
    <property type="match status" value="2"/>
</dbReference>
<evidence type="ECO:0000256" key="7">
    <source>
        <dbReference type="ARBA" id="ARBA00022989"/>
    </source>
</evidence>
<evidence type="ECO:0000313" key="16">
    <source>
        <dbReference type="Proteomes" id="UP001275436"/>
    </source>
</evidence>
<evidence type="ECO:0000256" key="12">
    <source>
        <dbReference type="HAMAP-Rule" id="MF_01916"/>
    </source>
</evidence>
<accession>A0ABQ5TLM8</accession>
<dbReference type="CDD" id="cd09110">
    <property type="entry name" value="PLDc_CLS_1"/>
    <property type="match status" value="1"/>
</dbReference>
<feature type="domain" description="PLD phosphodiesterase" evidence="14">
    <location>
        <begin position="216"/>
        <end position="243"/>
    </location>
</feature>
<keyword evidence="9 12" id="KW-0472">Membrane</keyword>
<feature type="active site" evidence="12">
    <location>
        <position position="221"/>
    </location>
</feature>
<evidence type="ECO:0000256" key="4">
    <source>
        <dbReference type="ARBA" id="ARBA00022679"/>
    </source>
</evidence>
<name>A0ABQ5TLM8_9BACI</name>
<keyword evidence="7 12" id="KW-1133">Transmembrane helix</keyword>
<dbReference type="InterPro" id="IPR022924">
    <property type="entry name" value="Cardiolipin_synthase"/>
</dbReference>
<keyword evidence="3 12" id="KW-0444">Lipid biosynthesis</keyword>
<feature type="domain" description="PLD phosphodiesterase" evidence="14">
    <location>
        <begin position="392"/>
        <end position="419"/>
    </location>
</feature>
<gene>
    <name evidence="15" type="primary">clsA</name>
    <name evidence="15" type="ORF">MACH08_35150</name>
</gene>
<evidence type="ECO:0000259" key="14">
    <source>
        <dbReference type="PROSITE" id="PS50035"/>
    </source>
</evidence>
<comment type="caution">
    <text evidence="12">Lacks conserved residue(s) required for the propagation of feature annotation.</text>
</comment>
<keyword evidence="11 12" id="KW-1208">Phospholipid metabolism</keyword>
<dbReference type="HAMAP" id="MF_01916">
    <property type="entry name" value="Cardiolipin_synth_Cls"/>
    <property type="match status" value="1"/>
</dbReference>
<feature type="active site" evidence="12">
    <location>
        <position position="399"/>
    </location>
</feature>
<dbReference type="InterPro" id="IPR030874">
    <property type="entry name" value="Cardiolipin_synth_Firmi"/>
</dbReference>
<dbReference type="Gene3D" id="3.30.870.10">
    <property type="entry name" value="Endonuclease Chain A"/>
    <property type="match status" value="2"/>
</dbReference>
<evidence type="ECO:0000256" key="9">
    <source>
        <dbReference type="ARBA" id="ARBA00023136"/>
    </source>
</evidence>
<keyword evidence="2 12" id="KW-1003">Cell membrane</keyword>
<dbReference type="PANTHER" id="PTHR21248">
    <property type="entry name" value="CARDIOLIPIN SYNTHASE"/>
    <property type="match status" value="1"/>
</dbReference>
<comment type="similarity">
    <text evidence="12">Belongs to the phospholipase D family. Cardiolipin synthase subfamily.</text>
</comment>
<feature type="active site" evidence="12">
    <location>
        <position position="228"/>
    </location>
</feature>
<dbReference type="Proteomes" id="UP001275436">
    <property type="component" value="Unassembled WGS sequence"/>
</dbReference>
<dbReference type="Pfam" id="PF13396">
    <property type="entry name" value="PLDc_N"/>
    <property type="match status" value="1"/>
</dbReference>
<evidence type="ECO:0000256" key="6">
    <source>
        <dbReference type="ARBA" id="ARBA00022737"/>
    </source>
</evidence>
<comment type="caution">
    <text evidence="15">The sequence shown here is derived from an EMBL/GenBank/DDBJ whole genome shotgun (WGS) entry which is preliminary data.</text>
</comment>
<keyword evidence="10 12" id="KW-0594">Phospholipid biosynthesis</keyword>
<dbReference type="InterPro" id="IPR025202">
    <property type="entry name" value="PLD-like_dom"/>
</dbReference>
<protein>
    <recommendedName>
        <fullName evidence="12 13">Cardiolipin synthase</fullName>
        <shortName evidence="12">CL synthase</shortName>
        <ecNumber evidence="12 13">2.7.8.-</ecNumber>
    </recommendedName>
</protein>
<evidence type="ECO:0000256" key="8">
    <source>
        <dbReference type="ARBA" id="ARBA00023098"/>
    </source>
</evidence>
<dbReference type="PROSITE" id="PS50035">
    <property type="entry name" value="PLD"/>
    <property type="match status" value="2"/>
</dbReference>
<dbReference type="NCBIfam" id="TIGR04265">
    <property type="entry name" value="bac_cardiolipin"/>
    <property type="match status" value="1"/>
</dbReference>